<dbReference type="InterPro" id="IPR038763">
    <property type="entry name" value="DHH_sf"/>
</dbReference>
<comment type="similarity">
    <text evidence="1">Belongs to the RecJ family.</text>
</comment>
<keyword evidence="6" id="KW-0175">Coiled coil</keyword>
<proteinExistence type="inferred from homology"/>
<feature type="domain" description="RecJ OB" evidence="9">
    <location>
        <begin position="452"/>
        <end position="558"/>
    </location>
</feature>
<evidence type="ECO:0000259" key="9">
    <source>
        <dbReference type="Pfam" id="PF17768"/>
    </source>
</evidence>
<dbReference type="Pfam" id="PF01368">
    <property type="entry name" value="DHH"/>
    <property type="match status" value="1"/>
</dbReference>
<feature type="domain" description="DDH" evidence="7">
    <location>
        <begin position="79"/>
        <end position="228"/>
    </location>
</feature>
<evidence type="ECO:0000256" key="6">
    <source>
        <dbReference type="SAM" id="Coils"/>
    </source>
</evidence>
<dbReference type="EMBL" id="CP011801">
    <property type="protein sequence ID" value="ALA60001.1"/>
    <property type="molecule type" value="Genomic_DNA"/>
</dbReference>
<dbReference type="PANTHER" id="PTHR30255">
    <property type="entry name" value="SINGLE-STRANDED-DNA-SPECIFIC EXONUCLEASE RECJ"/>
    <property type="match status" value="1"/>
</dbReference>
<dbReference type="Gene3D" id="3.90.1640.30">
    <property type="match status" value="1"/>
</dbReference>
<dbReference type="GO" id="GO:0006310">
    <property type="term" value="P:DNA recombination"/>
    <property type="evidence" value="ECO:0007669"/>
    <property type="project" value="InterPro"/>
</dbReference>
<dbReference type="InterPro" id="IPR051673">
    <property type="entry name" value="SSDNA_exonuclease_RecJ"/>
</dbReference>
<dbReference type="Pfam" id="PF02272">
    <property type="entry name" value="DHHA1"/>
    <property type="match status" value="1"/>
</dbReference>
<keyword evidence="5 10" id="KW-0269">Exonuclease</keyword>
<feature type="coiled-coil region" evidence="6">
    <location>
        <begin position="301"/>
        <end position="328"/>
    </location>
</feature>
<name>A0A0K2GGD3_NITMO</name>
<gene>
    <name evidence="10" type="primary">recJ</name>
    <name evidence="10" type="ORF">NITMOv2_3609</name>
</gene>
<dbReference type="GO" id="GO:0003676">
    <property type="term" value="F:nucleic acid binding"/>
    <property type="evidence" value="ECO:0007669"/>
    <property type="project" value="InterPro"/>
</dbReference>
<evidence type="ECO:0000256" key="5">
    <source>
        <dbReference type="ARBA" id="ARBA00022839"/>
    </source>
</evidence>
<keyword evidence="3" id="KW-0540">Nuclease</keyword>
<dbReference type="SUPFAM" id="SSF64182">
    <property type="entry name" value="DHH phosphoesterases"/>
    <property type="match status" value="1"/>
</dbReference>
<sequence>MKSKLWVFRPIDPVQRGALAQALSISSATASLLLGRGVTTIDEATAWLSPVRAHDPFLIPDMDRAVDRLRQAMQKGERVCFYGDYDVDGMSATGIYLSFFRGLGAEVQAYVPHRLREGYGLNEGAIRTLAADGVSLLVTSDCGTTSHREIALANELGMDVLVTDHHQSDEYMPPALAVMNPHRRDARYPFRGLCSGGLAYKVAQAYEIKYGRGGVPLDSLMDLVALATVADVVPLQDENRLFVREGLALLSRGARCGIRALKQVAGITRECTAETIAFKLGPRLNAAGRLDEAIKGVQLLTTESEAEAKRLAEDLEQLNRARQEMEAGIMQEAVAQVESRALPSGIVLSSRGWHLGVVGIVAARIMERYHRPAIVIAVSEDGIGKGSARTVPGFDLYRALTACRDLLLAFGGHPSAAGVTIQGSRIPEFAERFAAVAETWARETHSVPTLHVDSEVTLDEITLQLIQEIGTLHPFGAGNPEPTFAVRRLDILNARVVGEKHLKMTVRQGRSLPFDSIGFGMRSLEDRGLSVKSPVDVAFTPELNHWNGYDRIQLRIRDVRPAGYE</sequence>
<dbReference type="Proteomes" id="UP000069205">
    <property type="component" value="Chromosome"/>
</dbReference>
<keyword evidence="4 10" id="KW-0378">Hydrolase</keyword>
<dbReference type="AlphaFoldDB" id="A0A0K2GGD3"/>
<dbReference type="Pfam" id="PF17768">
    <property type="entry name" value="RecJ_OB"/>
    <property type="match status" value="1"/>
</dbReference>
<evidence type="ECO:0000256" key="2">
    <source>
        <dbReference type="ARBA" id="ARBA00019841"/>
    </source>
</evidence>
<reference evidence="10 11" key="1">
    <citation type="journal article" date="2015" name="Proc. Natl. Acad. Sci. U.S.A.">
        <title>Expanded metabolic versatility of ubiquitous nitrite-oxidizing bacteria from the genus Nitrospira.</title>
        <authorList>
            <person name="Koch H."/>
            <person name="Lucker S."/>
            <person name="Albertsen M."/>
            <person name="Kitzinger K."/>
            <person name="Herbold C."/>
            <person name="Spieck E."/>
            <person name="Nielsen P.H."/>
            <person name="Wagner M."/>
            <person name="Daims H."/>
        </authorList>
    </citation>
    <scope>NUCLEOTIDE SEQUENCE [LARGE SCALE GENOMIC DNA]</scope>
    <source>
        <strain evidence="10 11">NSP M-1</strain>
    </source>
</reference>
<dbReference type="GO" id="GO:0006281">
    <property type="term" value="P:DNA repair"/>
    <property type="evidence" value="ECO:0007669"/>
    <property type="project" value="InterPro"/>
</dbReference>
<protein>
    <recommendedName>
        <fullName evidence="2">Single-stranded-DNA-specific exonuclease RecJ</fullName>
    </recommendedName>
</protein>
<evidence type="ECO:0000259" key="8">
    <source>
        <dbReference type="Pfam" id="PF02272"/>
    </source>
</evidence>
<dbReference type="PANTHER" id="PTHR30255:SF2">
    <property type="entry name" value="SINGLE-STRANDED-DNA-SPECIFIC EXONUCLEASE RECJ"/>
    <property type="match status" value="1"/>
</dbReference>
<dbReference type="GO" id="GO:0008409">
    <property type="term" value="F:5'-3' exonuclease activity"/>
    <property type="evidence" value="ECO:0007669"/>
    <property type="project" value="InterPro"/>
</dbReference>
<dbReference type="OrthoDB" id="9809852at2"/>
<organism evidence="10 11">
    <name type="scientific">Nitrospira moscoviensis</name>
    <dbReference type="NCBI Taxonomy" id="42253"/>
    <lineage>
        <taxon>Bacteria</taxon>
        <taxon>Pseudomonadati</taxon>
        <taxon>Nitrospirota</taxon>
        <taxon>Nitrospiria</taxon>
        <taxon>Nitrospirales</taxon>
        <taxon>Nitrospiraceae</taxon>
        <taxon>Nitrospira</taxon>
    </lineage>
</organism>
<feature type="domain" description="DHHA1" evidence="8">
    <location>
        <begin position="346"/>
        <end position="437"/>
    </location>
</feature>
<evidence type="ECO:0000256" key="3">
    <source>
        <dbReference type="ARBA" id="ARBA00022722"/>
    </source>
</evidence>
<evidence type="ECO:0000256" key="1">
    <source>
        <dbReference type="ARBA" id="ARBA00005915"/>
    </source>
</evidence>
<evidence type="ECO:0000256" key="4">
    <source>
        <dbReference type="ARBA" id="ARBA00022801"/>
    </source>
</evidence>
<dbReference type="KEGG" id="nmv:NITMOv2_3609"/>
<dbReference type="InterPro" id="IPR001667">
    <property type="entry name" value="DDH_dom"/>
</dbReference>
<dbReference type="InterPro" id="IPR004610">
    <property type="entry name" value="RecJ"/>
</dbReference>
<evidence type="ECO:0000259" key="7">
    <source>
        <dbReference type="Pfam" id="PF01368"/>
    </source>
</evidence>
<dbReference type="STRING" id="42253.NITMOv2_3609"/>
<dbReference type="RefSeq" id="WP_053380925.1">
    <property type="nucleotide sequence ID" value="NZ_CP011801.1"/>
</dbReference>
<dbReference type="PATRIC" id="fig|42253.5.peg.3560"/>
<dbReference type="InterPro" id="IPR041122">
    <property type="entry name" value="RecJ_OB"/>
</dbReference>
<evidence type="ECO:0000313" key="11">
    <source>
        <dbReference type="Proteomes" id="UP000069205"/>
    </source>
</evidence>
<dbReference type="NCBIfam" id="TIGR00644">
    <property type="entry name" value="recJ"/>
    <property type="match status" value="1"/>
</dbReference>
<keyword evidence="11" id="KW-1185">Reference proteome</keyword>
<dbReference type="InterPro" id="IPR003156">
    <property type="entry name" value="DHHA1_dom"/>
</dbReference>
<evidence type="ECO:0000313" key="10">
    <source>
        <dbReference type="EMBL" id="ALA60001.1"/>
    </source>
</evidence>
<dbReference type="Gene3D" id="3.10.310.30">
    <property type="match status" value="1"/>
</dbReference>
<accession>A0A0K2GGD3</accession>